<proteinExistence type="predicted"/>
<accession>A0A223MX83</accession>
<name>A0A223MX83_9VIBR</name>
<dbReference type="EMBL" id="CP022741">
    <property type="protein sequence ID" value="ASU22114.1"/>
    <property type="molecule type" value="Genomic_DNA"/>
</dbReference>
<evidence type="ECO:0008006" key="4">
    <source>
        <dbReference type="Google" id="ProtNLM"/>
    </source>
</evidence>
<dbReference type="PROSITE" id="PS51257">
    <property type="entry name" value="PROKAR_LIPOPROTEIN"/>
    <property type="match status" value="1"/>
</dbReference>
<sequence>MKNAFLLITSCLLLYGCGGDGDGDGGGGGSGDTASINVTSPTQPTSEEAAIVAKDFTPVMMSFITQLSSTTANTSNDYSQQDFGSDSSVTTSQLNVPAEFSFNPVAQIEIKADISAYRTDRAFVTFYSQYTSSGNGTDQAIYESRIASSALTLGVATLSFSYPRSQSSLLAEIWFYDGSAPLQQVFTPTQP</sequence>
<keyword evidence="3" id="KW-1185">Reference proteome</keyword>
<dbReference type="Proteomes" id="UP000215148">
    <property type="component" value="Chromosome 1"/>
</dbReference>
<reference evidence="2 3" key="1">
    <citation type="submission" date="2017-08" db="EMBL/GenBank/DDBJ databases">
        <title>The Vibrio qinghaiensis sp.-Q67 is a luminous bacteria isolated firstly from Qinghai lake, Qinghai province, China, which has been proved to be very sensitive to detect environmental and food pollutants. Therefore, complete genome analysis of V. qinghaiensis sp.-Q67 highlights the potential application of this strain on detection of hazards in the contaminated environments.</title>
        <authorList>
            <person name="Gong L."/>
        </authorList>
    </citation>
    <scope>NUCLEOTIDE SEQUENCE [LARGE SCALE GENOMIC DNA]</scope>
    <source>
        <strain evidence="2 3">Q67</strain>
    </source>
</reference>
<organism evidence="2 3">
    <name type="scientific">Vibrio qinghaiensis</name>
    <dbReference type="NCBI Taxonomy" id="2025808"/>
    <lineage>
        <taxon>Bacteria</taxon>
        <taxon>Pseudomonadati</taxon>
        <taxon>Pseudomonadota</taxon>
        <taxon>Gammaproteobacteria</taxon>
        <taxon>Vibrionales</taxon>
        <taxon>Vibrionaceae</taxon>
        <taxon>Vibrio</taxon>
    </lineage>
</organism>
<evidence type="ECO:0000256" key="1">
    <source>
        <dbReference type="SAM" id="MobiDB-lite"/>
    </source>
</evidence>
<evidence type="ECO:0000313" key="2">
    <source>
        <dbReference type="EMBL" id="ASU22114.1"/>
    </source>
</evidence>
<feature type="compositionally biased region" description="Polar residues" evidence="1">
    <location>
        <begin position="33"/>
        <end position="45"/>
    </location>
</feature>
<evidence type="ECO:0000313" key="3">
    <source>
        <dbReference type="Proteomes" id="UP000215148"/>
    </source>
</evidence>
<dbReference type="AlphaFoldDB" id="A0A223MX83"/>
<dbReference type="KEGG" id="vqi:CCZ37_05700"/>
<feature type="region of interest" description="Disordered" evidence="1">
    <location>
        <begin position="26"/>
        <end position="45"/>
    </location>
</feature>
<gene>
    <name evidence="2" type="ORF">CCZ37_05700</name>
</gene>
<dbReference type="RefSeq" id="WP_094499984.1">
    <property type="nucleotide sequence ID" value="NZ_CAWNHI010000001.1"/>
</dbReference>
<protein>
    <recommendedName>
        <fullName evidence="4">Lipoprotein</fullName>
    </recommendedName>
</protein>